<dbReference type="GO" id="GO:0015031">
    <property type="term" value="P:protein transport"/>
    <property type="evidence" value="ECO:0007669"/>
    <property type="project" value="InterPro"/>
</dbReference>
<dbReference type="InterPro" id="IPR042277">
    <property type="entry name" value="IST1-like"/>
</dbReference>
<dbReference type="PANTHER" id="PTHR12161">
    <property type="entry name" value="IST1 FAMILY MEMBER"/>
    <property type="match status" value="1"/>
</dbReference>
<feature type="compositionally biased region" description="Polar residues" evidence="3">
    <location>
        <begin position="258"/>
        <end position="273"/>
    </location>
</feature>
<gene>
    <name evidence="5" type="primary">LOC109722485</name>
</gene>
<keyword evidence="4" id="KW-1185">Reference proteome</keyword>
<evidence type="ECO:0000256" key="3">
    <source>
        <dbReference type="SAM" id="MobiDB-lite"/>
    </source>
</evidence>
<comment type="similarity">
    <text evidence="1">Belongs to the IST1 family.</text>
</comment>
<dbReference type="PANTHER" id="PTHR12161:SF81">
    <property type="entry name" value="OS01G0687700 PROTEIN"/>
    <property type="match status" value="1"/>
</dbReference>
<evidence type="ECO:0000313" key="4">
    <source>
        <dbReference type="Proteomes" id="UP000515123"/>
    </source>
</evidence>
<accession>A0A6P5GE47</accession>
<dbReference type="Pfam" id="PF03398">
    <property type="entry name" value="Ist1"/>
    <property type="match status" value="1"/>
</dbReference>
<evidence type="ECO:0000313" key="5">
    <source>
        <dbReference type="RefSeq" id="XP_020106147.1"/>
    </source>
</evidence>
<feature type="compositionally biased region" description="Polar residues" evidence="3">
    <location>
        <begin position="227"/>
        <end position="241"/>
    </location>
</feature>
<organism evidence="4 5">
    <name type="scientific">Ananas comosus</name>
    <name type="common">Pineapple</name>
    <name type="synonym">Ananas ananas</name>
    <dbReference type="NCBI Taxonomy" id="4615"/>
    <lineage>
        <taxon>Eukaryota</taxon>
        <taxon>Viridiplantae</taxon>
        <taxon>Streptophyta</taxon>
        <taxon>Embryophyta</taxon>
        <taxon>Tracheophyta</taxon>
        <taxon>Spermatophyta</taxon>
        <taxon>Magnoliopsida</taxon>
        <taxon>Liliopsida</taxon>
        <taxon>Poales</taxon>
        <taxon>Bromeliaceae</taxon>
        <taxon>Bromelioideae</taxon>
        <taxon>Ananas</taxon>
    </lineage>
</organism>
<feature type="region of interest" description="Disordered" evidence="3">
    <location>
        <begin position="225"/>
        <end position="284"/>
    </location>
</feature>
<reference evidence="5" key="2">
    <citation type="submission" date="2025-08" db="UniProtKB">
        <authorList>
            <consortium name="RefSeq"/>
        </authorList>
    </citation>
    <scope>IDENTIFICATION</scope>
    <source>
        <tissue evidence="5">Leaf</tissue>
    </source>
</reference>
<dbReference type="Gene3D" id="1.20.1260.60">
    <property type="entry name" value="Vacuolar protein sorting-associated protein Ist1"/>
    <property type="match status" value="1"/>
</dbReference>
<reference evidence="4" key="1">
    <citation type="journal article" date="2015" name="Nat. Genet.">
        <title>The pineapple genome and the evolution of CAM photosynthesis.</title>
        <authorList>
            <person name="Ming R."/>
            <person name="VanBuren R."/>
            <person name="Wai C.M."/>
            <person name="Tang H."/>
            <person name="Schatz M.C."/>
            <person name="Bowers J.E."/>
            <person name="Lyons E."/>
            <person name="Wang M.L."/>
            <person name="Chen J."/>
            <person name="Biggers E."/>
            <person name="Zhang J."/>
            <person name="Huang L."/>
            <person name="Zhang L."/>
            <person name="Miao W."/>
            <person name="Zhang J."/>
            <person name="Ye Z."/>
            <person name="Miao C."/>
            <person name="Lin Z."/>
            <person name="Wang H."/>
            <person name="Zhou H."/>
            <person name="Yim W.C."/>
            <person name="Priest H.D."/>
            <person name="Zheng C."/>
            <person name="Woodhouse M."/>
            <person name="Edger P.P."/>
            <person name="Guyot R."/>
            <person name="Guo H.B."/>
            <person name="Guo H."/>
            <person name="Zheng G."/>
            <person name="Singh R."/>
            <person name="Sharma A."/>
            <person name="Min X."/>
            <person name="Zheng Y."/>
            <person name="Lee H."/>
            <person name="Gurtowski J."/>
            <person name="Sedlazeck F.J."/>
            <person name="Harkess A."/>
            <person name="McKain M.R."/>
            <person name="Liao Z."/>
            <person name="Fang J."/>
            <person name="Liu J."/>
            <person name="Zhang X."/>
            <person name="Zhang Q."/>
            <person name="Hu W."/>
            <person name="Qin Y."/>
            <person name="Wang K."/>
            <person name="Chen L.Y."/>
            <person name="Shirley N."/>
            <person name="Lin Y.R."/>
            <person name="Liu L.Y."/>
            <person name="Hernandez A.G."/>
            <person name="Wright C.L."/>
            <person name="Bulone V."/>
            <person name="Tuskan G.A."/>
            <person name="Heath K."/>
            <person name="Zee F."/>
            <person name="Moore P.H."/>
            <person name="Sunkar R."/>
            <person name="Leebens-Mack J.H."/>
            <person name="Mockler T."/>
            <person name="Bennetzen J.L."/>
            <person name="Freeling M."/>
            <person name="Sankoff D."/>
            <person name="Paterson A.H."/>
            <person name="Zhu X."/>
            <person name="Yang X."/>
            <person name="Smith J.A."/>
            <person name="Cushman J.C."/>
            <person name="Paull R.E."/>
            <person name="Yu Q."/>
        </authorList>
    </citation>
    <scope>NUCLEOTIDE SEQUENCE [LARGE SCALE GENOMIC DNA]</scope>
    <source>
        <strain evidence="4">cv. F153</strain>
    </source>
</reference>
<dbReference type="OrthoDB" id="29853at2759"/>
<evidence type="ECO:0000256" key="2">
    <source>
        <dbReference type="SAM" id="Coils"/>
    </source>
</evidence>
<proteinExistence type="inferred from homology"/>
<dbReference type="RefSeq" id="XP_020106147.1">
    <property type="nucleotide sequence ID" value="XM_020250558.1"/>
</dbReference>
<keyword evidence="2" id="KW-0175">Coiled coil</keyword>
<dbReference type="Proteomes" id="UP000515123">
    <property type="component" value="Linkage group 16"/>
</dbReference>
<feature type="coiled-coil region" evidence="2">
    <location>
        <begin position="284"/>
        <end position="318"/>
    </location>
</feature>
<dbReference type="FunFam" id="1.20.1260.60:FF:000003">
    <property type="entry name" value="IST1-like protein isoform A"/>
    <property type="match status" value="1"/>
</dbReference>
<dbReference type="InterPro" id="IPR005061">
    <property type="entry name" value="Ist1"/>
</dbReference>
<protein>
    <submittedName>
        <fullName evidence="5">IST1 homolog isoform X1</fullName>
    </submittedName>
</protein>
<name>A0A6P5GE47_ANACO</name>
<dbReference type="GeneID" id="109722485"/>
<dbReference type="AlphaFoldDB" id="A0A6P5GE47"/>
<evidence type="ECO:0000256" key="1">
    <source>
        <dbReference type="ARBA" id="ARBA00005536"/>
    </source>
</evidence>
<sequence>MSALNSLFNRATFGTRCKTCLNLAISRIKLLRNKREVQLINMRKEIFQYLQTGQEAIARIRVEHVIREQNILAAYEIIELFCEFILARVPILETQSKDCPLELQEAIASVIFASPRCSDLPELMQLRNLFGAKYGKEFVSVASELRPDSSVNRLIIEKLTVRAPPPDLKLKILKAIAHEYNLNWDDSNTEAEFNKKYEDLLDGSQPLSRREYLVESSSIILLPKDGSSVSPPAEGNTNQLLQPLVPPTKSHSVETGHISPTRTDGVIINNSQAGPPADEKSRMRRNASDVLEKARAAIAAAERACAAARAAADLVREKSPCAATSDAHIGI</sequence>